<sequence>MELHCLFLVDLFTQHCTAAMPQDIPRYVNSCQLFQLPSYFTSYWDLSPTHPCYLLFHNFILLEITQLFNIFITKSKLRKSLLLKFLCSLFNDFKKQIWNIHASALKQWESTQFNITSKSKRS</sequence>
<protein>
    <recommendedName>
        <fullName evidence="5">DDE-1 domain-containing protein</fullName>
    </recommendedName>
</protein>
<evidence type="ECO:0008006" key="5">
    <source>
        <dbReference type="Google" id="ProtNLM"/>
    </source>
</evidence>
<reference evidence="2 4" key="1">
    <citation type="submission" date="2017-11" db="EMBL/GenBank/DDBJ databases">
        <title>The genome of Rhizophagus clarus HR1 reveals common genetic basis of auxotrophy among arbuscular mycorrhizal fungi.</title>
        <authorList>
            <person name="Kobayashi Y."/>
        </authorList>
    </citation>
    <scope>NUCLEOTIDE SEQUENCE [LARGE SCALE GENOMIC DNA]</scope>
    <source>
        <strain evidence="2 4">HR1</strain>
    </source>
</reference>
<dbReference type="AlphaFoldDB" id="A0A2Z6S5Q6"/>
<organism evidence="2 4">
    <name type="scientific">Rhizophagus clarus</name>
    <dbReference type="NCBI Taxonomy" id="94130"/>
    <lineage>
        <taxon>Eukaryota</taxon>
        <taxon>Fungi</taxon>
        <taxon>Fungi incertae sedis</taxon>
        <taxon>Mucoromycota</taxon>
        <taxon>Glomeromycotina</taxon>
        <taxon>Glomeromycetes</taxon>
        <taxon>Glomerales</taxon>
        <taxon>Glomeraceae</taxon>
        <taxon>Rhizophagus</taxon>
    </lineage>
</organism>
<keyword evidence="4" id="KW-1185">Reference proteome</keyword>
<feature type="signal peptide" evidence="1">
    <location>
        <begin position="1"/>
        <end position="18"/>
    </location>
</feature>
<evidence type="ECO:0000313" key="3">
    <source>
        <dbReference type="EMBL" id="GES83851.1"/>
    </source>
</evidence>
<proteinExistence type="predicted"/>
<feature type="chain" id="PRO_5036060204" description="DDE-1 domain-containing protein" evidence="1">
    <location>
        <begin position="19"/>
        <end position="122"/>
    </location>
</feature>
<evidence type="ECO:0000313" key="2">
    <source>
        <dbReference type="EMBL" id="GBC04012.1"/>
    </source>
</evidence>
<comment type="caution">
    <text evidence="2">The sequence shown here is derived from an EMBL/GenBank/DDBJ whole genome shotgun (WGS) entry which is preliminary data.</text>
</comment>
<gene>
    <name evidence="3" type="ORF">RCL2_001100200</name>
    <name evidence="2" type="ORF">RclHR1_05470003</name>
</gene>
<dbReference type="Proteomes" id="UP000247702">
    <property type="component" value="Unassembled WGS sequence"/>
</dbReference>
<name>A0A2Z6S5Q6_9GLOM</name>
<dbReference type="EMBL" id="BEXD01003923">
    <property type="protein sequence ID" value="GBC04012.1"/>
    <property type="molecule type" value="Genomic_DNA"/>
</dbReference>
<evidence type="ECO:0000256" key="1">
    <source>
        <dbReference type="SAM" id="SignalP"/>
    </source>
</evidence>
<dbReference type="Proteomes" id="UP000615446">
    <property type="component" value="Unassembled WGS sequence"/>
</dbReference>
<keyword evidence="1" id="KW-0732">Signal</keyword>
<evidence type="ECO:0000313" key="4">
    <source>
        <dbReference type="Proteomes" id="UP000247702"/>
    </source>
</evidence>
<reference evidence="3" key="2">
    <citation type="submission" date="2019-10" db="EMBL/GenBank/DDBJ databases">
        <title>Conservation and host-specific expression of non-tandemly repeated heterogenous ribosome RNA gene in arbuscular mycorrhizal fungi.</title>
        <authorList>
            <person name="Maeda T."/>
            <person name="Kobayashi Y."/>
            <person name="Nakagawa T."/>
            <person name="Ezawa T."/>
            <person name="Yamaguchi K."/>
            <person name="Bino T."/>
            <person name="Nishimoto Y."/>
            <person name="Shigenobu S."/>
            <person name="Kawaguchi M."/>
        </authorList>
    </citation>
    <scope>NUCLEOTIDE SEQUENCE</scope>
    <source>
        <strain evidence="3">HR1</strain>
    </source>
</reference>
<dbReference type="EMBL" id="BLAL01000074">
    <property type="protein sequence ID" value="GES83851.1"/>
    <property type="molecule type" value="Genomic_DNA"/>
</dbReference>
<accession>A0A2Z6S5Q6</accession>